<dbReference type="HOGENOM" id="CLU_956139_0_0_7"/>
<evidence type="ECO:0000256" key="1">
    <source>
        <dbReference type="SAM" id="MobiDB-lite"/>
    </source>
</evidence>
<protein>
    <submittedName>
        <fullName evidence="2">Uncharacterized protein</fullName>
    </submittedName>
</protein>
<evidence type="ECO:0000313" key="3">
    <source>
        <dbReference type="Proteomes" id="UP000002139"/>
    </source>
</evidence>
<sequence>MICSICSNASNAHRGPERATRAGGGRRAWHLREARRALVALGRGAARWLGIALLATLALRASWSLAQEGPGPREIADADAEQALGAPAALPTRVASLTLDKTIVQLTVGFRDVVDGEISKKLLSGLPTVITMRGYLFHESGGNPVALAAKSCRIVYDLWDEVFRIQLIQAGGQSSTVAINVEGVLRNCAEARRLPLVERSLVRDGSRYFVAVLVEVNPMSAEMLDRIKRWVTRPPGSTAIGPGDSLFGSFVGLFVTRIGNADRRLAFRTQPFLPPVPPPSPPPPPQRSPGR</sequence>
<keyword evidence="3" id="KW-1185">Reference proteome</keyword>
<dbReference type="EMBL" id="AM746676">
    <property type="protein sequence ID" value="CAN90551.1"/>
    <property type="molecule type" value="Genomic_DNA"/>
</dbReference>
<dbReference type="AlphaFoldDB" id="A9GR73"/>
<organism evidence="2 3">
    <name type="scientific">Sorangium cellulosum (strain So ce56)</name>
    <name type="common">Polyangium cellulosum (strain So ce56)</name>
    <dbReference type="NCBI Taxonomy" id="448385"/>
    <lineage>
        <taxon>Bacteria</taxon>
        <taxon>Pseudomonadati</taxon>
        <taxon>Myxococcota</taxon>
        <taxon>Polyangia</taxon>
        <taxon>Polyangiales</taxon>
        <taxon>Polyangiaceae</taxon>
        <taxon>Sorangium</taxon>
    </lineage>
</organism>
<gene>
    <name evidence="2" type="ordered locus">sce0394</name>
</gene>
<feature type="region of interest" description="Disordered" evidence="1">
    <location>
        <begin position="270"/>
        <end position="291"/>
    </location>
</feature>
<name>A9GR73_SORC5</name>
<feature type="compositionally biased region" description="Pro residues" evidence="1">
    <location>
        <begin position="272"/>
        <end position="291"/>
    </location>
</feature>
<dbReference type="BioCyc" id="SCEL448385:SCE_RS02055-MONOMER"/>
<proteinExistence type="predicted"/>
<dbReference type="STRING" id="448385.sce0394"/>
<dbReference type="Proteomes" id="UP000002139">
    <property type="component" value="Chromosome"/>
</dbReference>
<accession>A9GR73</accession>
<evidence type="ECO:0000313" key="2">
    <source>
        <dbReference type="EMBL" id="CAN90551.1"/>
    </source>
</evidence>
<dbReference type="eggNOG" id="ENOG5031DXD">
    <property type="taxonomic scope" value="Bacteria"/>
</dbReference>
<reference evidence="2 3" key="1">
    <citation type="journal article" date="2007" name="Nat. Biotechnol.">
        <title>Complete genome sequence of the myxobacterium Sorangium cellulosum.</title>
        <authorList>
            <person name="Schneiker S."/>
            <person name="Perlova O."/>
            <person name="Kaiser O."/>
            <person name="Gerth K."/>
            <person name="Alici A."/>
            <person name="Altmeyer M.O."/>
            <person name="Bartels D."/>
            <person name="Bekel T."/>
            <person name="Beyer S."/>
            <person name="Bode E."/>
            <person name="Bode H.B."/>
            <person name="Bolten C.J."/>
            <person name="Choudhuri J.V."/>
            <person name="Doss S."/>
            <person name="Elnakady Y.A."/>
            <person name="Frank B."/>
            <person name="Gaigalat L."/>
            <person name="Goesmann A."/>
            <person name="Groeger C."/>
            <person name="Gross F."/>
            <person name="Jelsbak L."/>
            <person name="Jelsbak L."/>
            <person name="Kalinowski J."/>
            <person name="Kegler C."/>
            <person name="Knauber T."/>
            <person name="Konietzny S."/>
            <person name="Kopp M."/>
            <person name="Krause L."/>
            <person name="Krug D."/>
            <person name="Linke B."/>
            <person name="Mahmud T."/>
            <person name="Martinez-Arias R."/>
            <person name="McHardy A.C."/>
            <person name="Merai M."/>
            <person name="Meyer F."/>
            <person name="Mormann S."/>
            <person name="Munoz-Dorado J."/>
            <person name="Perez J."/>
            <person name="Pradella S."/>
            <person name="Rachid S."/>
            <person name="Raddatz G."/>
            <person name="Rosenau F."/>
            <person name="Rueckert C."/>
            <person name="Sasse F."/>
            <person name="Scharfe M."/>
            <person name="Schuster S.C."/>
            <person name="Suen G."/>
            <person name="Treuner-Lange A."/>
            <person name="Velicer G.J."/>
            <person name="Vorholter F.-J."/>
            <person name="Weissman K.J."/>
            <person name="Welch R.D."/>
            <person name="Wenzel S.C."/>
            <person name="Whitworth D.E."/>
            <person name="Wilhelm S."/>
            <person name="Wittmann C."/>
            <person name="Bloecker H."/>
            <person name="Puehler A."/>
            <person name="Mueller R."/>
        </authorList>
    </citation>
    <scope>NUCLEOTIDE SEQUENCE [LARGE SCALE GENOMIC DNA]</scope>
    <source>
        <strain evidence="3">So ce56</strain>
    </source>
</reference>
<dbReference type="KEGG" id="scl:sce0394"/>